<protein>
    <recommendedName>
        <fullName evidence="3">DNA gyrase subunit A</fullName>
    </recommendedName>
</protein>
<dbReference type="InterPro" id="IPR035516">
    <property type="entry name" value="Gyrase/topoIV_suA_C"/>
</dbReference>
<sequence length="67" mass="6997">EGDEVLSITASGLVVRSPVNAEFRPTGRSALGVMFVTPKKHDSVVVVARSVEAKVDAEDGVDEGADE</sequence>
<evidence type="ECO:0000313" key="1">
    <source>
        <dbReference type="EMBL" id="MDO3398397.1"/>
    </source>
</evidence>
<evidence type="ECO:0008006" key="3">
    <source>
        <dbReference type="Google" id="ProtNLM"/>
    </source>
</evidence>
<dbReference type="EMBL" id="JAULSC010000530">
    <property type="protein sequence ID" value="MDO3398397.1"/>
    <property type="molecule type" value="Genomic_DNA"/>
</dbReference>
<evidence type="ECO:0000313" key="2">
    <source>
        <dbReference type="Proteomes" id="UP001168363"/>
    </source>
</evidence>
<dbReference type="SUPFAM" id="SSF101904">
    <property type="entry name" value="GyrA/ParC C-terminal domain-like"/>
    <property type="match status" value="1"/>
</dbReference>
<dbReference type="Gene3D" id="2.120.10.90">
    <property type="entry name" value="DNA gyrase/topoisomerase IV, subunit A, C-terminal"/>
    <property type="match status" value="1"/>
</dbReference>
<gene>
    <name evidence="1" type="ORF">QWJ41_21985</name>
</gene>
<accession>A0ABT8TWQ8</accession>
<dbReference type="Proteomes" id="UP001168363">
    <property type="component" value="Unassembled WGS sequence"/>
</dbReference>
<reference evidence="1" key="1">
    <citation type="submission" date="2023-06" db="EMBL/GenBank/DDBJ databases">
        <title>Genome sequence of Nocardioides sp. SOB44.</title>
        <authorList>
            <person name="Zhang G."/>
        </authorList>
    </citation>
    <scope>NUCLEOTIDE SEQUENCE</scope>
    <source>
        <strain evidence="1">SOB44</strain>
    </source>
</reference>
<name>A0ABT8TWQ8_9ACTN</name>
<organism evidence="1 2">
    <name type="scientific">Nocardioides cremeus</name>
    <dbReference type="NCBI Taxonomy" id="3058044"/>
    <lineage>
        <taxon>Bacteria</taxon>
        <taxon>Bacillati</taxon>
        <taxon>Actinomycetota</taxon>
        <taxon>Actinomycetes</taxon>
        <taxon>Propionibacteriales</taxon>
        <taxon>Nocardioidaceae</taxon>
        <taxon>Nocardioides</taxon>
    </lineage>
</organism>
<dbReference type="RefSeq" id="WP_302710621.1">
    <property type="nucleotide sequence ID" value="NZ_JAULSC010000530.1"/>
</dbReference>
<feature type="non-terminal residue" evidence="1">
    <location>
        <position position="67"/>
    </location>
</feature>
<feature type="non-terminal residue" evidence="1">
    <location>
        <position position="1"/>
    </location>
</feature>
<keyword evidence="2" id="KW-1185">Reference proteome</keyword>
<comment type="caution">
    <text evidence="1">The sequence shown here is derived from an EMBL/GenBank/DDBJ whole genome shotgun (WGS) entry which is preliminary data.</text>
</comment>
<proteinExistence type="predicted"/>